<sequence>MARWRLRYRSSEESRGSSGQTGYRLATRKKTEKTPKIAALDPEKTPAAGGYRAILFFAKGIDLARGDRTDRGAGRTHHSLRSMRSEAMDRTILKSLVGGDNIGLIFVSLIISLTLWAGQVGEERIFGIEEKSISIEERFVSIEERFVSVEKEIVEPKVETVDIKTDIAELKESFRRIEASQLRLESKIDAFIAGQAAGA</sequence>
<protein>
    <submittedName>
        <fullName evidence="3">Uncharacterized protein</fullName>
    </submittedName>
</protein>
<dbReference type="InParanoid" id="A0A1X7TJ91"/>
<evidence type="ECO:0000256" key="1">
    <source>
        <dbReference type="SAM" id="MobiDB-lite"/>
    </source>
</evidence>
<proteinExistence type="predicted"/>
<name>A0A1X7TJ91_AMPQE</name>
<feature type="region of interest" description="Disordered" evidence="1">
    <location>
        <begin position="1"/>
        <end position="34"/>
    </location>
</feature>
<accession>A0A1X7TJ91</accession>
<dbReference type="EnsemblMetazoa" id="Aqu2.1.14899_001">
    <property type="protein sequence ID" value="Aqu2.1.14899_001"/>
    <property type="gene ID" value="Aqu2.1.14899"/>
</dbReference>
<evidence type="ECO:0000256" key="2">
    <source>
        <dbReference type="SAM" id="Phobius"/>
    </source>
</evidence>
<evidence type="ECO:0000313" key="3">
    <source>
        <dbReference type="EnsemblMetazoa" id="Aqu2.1.14899_001"/>
    </source>
</evidence>
<keyword evidence="2" id="KW-0812">Transmembrane</keyword>
<organism evidence="3">
    <name type="scientific">Amphimedon queenslandica</name>
    <name type="common">Sponge</name>
    <dbReference type="NCBI Taxonomy" id="400682"/>
    <lineage>
        <taxon>Eukaryota</taxon>
        <taxon>Metazoa</taxon>
        <taxon>Porifera</taxon>
        <taxon>Demospongiae</taxon>
        <taxon>Heteroscleromorpha</taxon>
        <taxon>Haplosclerida</taxon>
        <taxon>Niphatidae</taxon>
        <taxon>Amphimedon</taxon>
    </lineage>
</organism>
<keyword evidence="2" id="KW-1133">Transmembrane helix</keyword>
<reference evidence="3" key="1">
    <citation type="submission" date="2017-05" db="UniProtKB">
        <authorList>
            <consortium name="EnsemblMetazoa"/>
        </authorList>
    </citation>
    <scope>IDENTIFICATION</scope>
</reference>
<keyword evidence="2" id="KW-0472">Membrane</keyword>
<feature type="transmembrane region" description="Helical" evidence="2">
    <location>
        <begin position="91"/>
        <end position="116"/>
    </location>
</feature>
<dbReference type="AlphaFoldDB" id="A0A1X7TJ91"/>